<dbReference type="AlphaFoldDB" id="A0A845U6R9"/>
<name>A0A845U6R9_9PROT</name>
<reference evidence="1" key="1">
    <citation type="submission" date="2019-11" db="EMBL/GenBank/DDBJ databases">
        <title>Acidithiobacillus ferrianus sp. nov.: a facultatively anaerobic and extremely acidophilic chemolithoautotroph.</title>
        <authorList>
            <person name="Norris P.R."/>
            <person name="Falagan C."/>
            <person name="Moya-Beltran A."/>
            <person name="Castro M."/>
            <person name="Quatrini R."/>
            <person name="Johnson D.B."/>
        </authorList>
    </citation>
    <scope>NUCLEOTIDE SEQUENCE [LARGE SCALE GENOMIC DNA]</scope>
    <source>
        <strain evidence="1">MG</strain>
    </source>
</reference>
<accession>A0A845U6R9</accession>
<protein>
    <submittedName>
        <fullName evidence="1">Uncharacterized protein</fullName>
    </submittedName>
</protein>
<gene>
    <name evidence="1" type="ORF">GL267_12130</name>
</gene>
<comment type="caution">
    <text evidence="1">The sequence shown here is derived from an EMBL/GenBank/DDBJ whole genome shotgun (WGS) entry which is preliminary data.</text>
</comment>
<dbReference type="RefSeq" id="WP_163098556.1">
    <property type="nucleotide sequence ID" value="NZ_CP127523.1"/>
</dbReference>
<dbReference type="EMBL" id="WNJL01000037">
    <property type="protein sequence ID" value="NDU43352.1"/>
    <property type="molecule type" value="Genomic_DNA"/>
</dbReference>
<evidence type="ECO:0000313" key="1">
    <source>
        <dbReference type="EMBL" id="NDU43352.1"/>
    </source>
</evidence>
<proteinExistence type="predicted"/>
<organism evidence="1">
    <name type="scientific">Acidithiobacillus ferrianus</name>
    <dbReference type="NCBI Taxonomy" id="2678518"/>
    <lineage>
        <taxon>Bacteria</taxon>
        <taxon>Pseudomonadati</taxon>
        <taxon>Pseudomonadota</taxon>
        <taxon>Acidithiobacillia</taxon>
        <taxon>Acidithiobacillales</taxon>
        <taxon>Acidithiobacillaceae</taxon>
        <taxon>Acidithiobacillus</taxon>
    </lineage>
</organism>
<sequence length="181" mass="20861">MIFQEALQIGKTGENRIAQYFLRMGYFVLPIYEKVDDDHKGPVLFSSISGALVAPDMLVFKGRQTLWIEAKHKTAFTWHRKTEEWVTGINLHHYQQYLTIQNERPEWPIWLLFLHHDGTAKDTPPGKISPTGLFGNALSCLRENEHHRHSNYGTSGMVYWGVDTLKYLAPLCDLLTPKPKP</sequence>